<dbReference type="SMART" id="SM00530">
    <property type="entry name" value="HTH_XRE"/>
    <property type="match status" value="1"/>
</dbReference>
<reference evidence="2 3" key="1">
    <citation type="journal article" date="2018" name="Nat. Biotechnol.">
        <title>A standardized bacterial taxonomy based on genome phylogeny substantially revises the tree of life.</title>
        <authorList>
            <person name="Parks D.H."/>
            <person name="Chuvochina M."/>
            <person name="Waite D.W."/>
            <person name="Rinke C."/>
            <person name="Skarshewski A."/>
            <person name="Chaumeil P.A."/>
            <person name="Hugenholtz P."/>
        </authorList>
    </citation>
    <scope>NUCLEOTIDE SEQUENCE [LARGE SCALE GENOMIC DNA]</scope>
    <source>
        <strain evidence="2">UBA9905</strain>
    </source>
</reference>
<evidence type="ECO:0000313" key="2">
    <source>
        <dbReference type="EMBL" id="HCO69958.1"/>
    </source>
</evidence>
<organism evidence="2 3">
    <name type="scientific">Mesotoga infera</name>
    <dbReference type="NCBI Taxonomy" id="1236046"/>
    <lineage>
        <taxon>Bacteria</taxon>
        <taxon>Thermotogati</taxon>
        <taxon>Thermotogota</taxon>
        <taxon>Thermotogae</taxon>
        <taxon>Kosmotogales</taxon>
        <taxon>Kosmotogaceae</taxon>
        <taxon>Mesotoga</taxon>
    </lineage>
</organism>
<proteinExistence type="predicted"/>
<dbReference type="InterPro" id="IPR001387">
    <property type="entry name" value="Cro/C1-type_HTH"/>
</dbReference>
<dbReference type="GO" id="GO:0003677">
    <property type="term" value="F:DNA binding"/>
    <property type="evidence" value="ECO:0007669"/>
    <property type="project" value="InterPro"/>
</dbReference>
<gene>
    <name evidence="2" type="ORF">DIT26_05155</name>
</gene>
<dbReference type="Pfam" id="PF01381">
    <property type="entry name" value="HTH_3"/>
    <property type="match status" value="1"/>
</dbReference>
<dbReference type="Pfam" id="PF13274">
    <property type="entry name" value="SocA_Panacea"/>
    <property type="match status" value="1"/>
</dbReference>
<dbReference type="NCBIfam" id="TIGR03830">
    <property type="entry name" value="CxxCG_CxxCG_HTH"/>
    <property type="match status" value="1"/>
</dbReference>
<feature type="domain" description="HTH cro/C1-type" evidence="1">
    <location>
        <begin position="71"/>
        <end position="112"/>
    </location>
</feature>
<dbReference type="InterPro" id="IPR010982">
    <property type="entry name" value="Lambda_DNA-bd_dom_sf"/>
</dbReference>
<dbReference type="SUPFAM" id="SSF47413">
    <property type="entry name" value="lambda repressor-like DNA-binding domains"/>
    <property type="match status" value="1"/>
</dbReference>
<accession>A0A3D3TLC1</accession>
<comment type="caution">
    <text evidence="2">The sequence shown here is derived from an EMBL/GenBank/DDBJ whole genome shotgun (WGS) entry which is preliminary data.</text>
</comment>
<dbReference type="PROSITE" id="PS50943">
    <property type="entry name" value="HTH_CROC1"/>
    <property type="match status" value="1"/>
</dbReference>
<evidence type="ECO:0000313" key="3">
    <source>
        <dbReference type="Proteomes" id="UP000264215"/>
    </source>
</evidence>
<dbReference type="InterPro" id="IPR025272">
    <property type="entry name" value="SocA_Panacea"/>
</dbReference>
<dbReference type="Gene3D" id="1.10.260.40">
    <property type="entry name" value="lambda repressor-like DNA-binding domains"/>
    <property type="match status" value="1"/>
</dbReference>
<dbReference type="InterPro" id="IPR022452">
    <property type="entry name" value="MqsA"/>
</dbReference>
<name>A0A3D3TLC1_9BACT</name>
<evidence type="ECO:0000259" key="1">
    <source>
        <dbReference type="PROSITE" id="PS50943"/>
    </source>
</evidence>
<dbReference type="EMBL" id="DQBS01000124">
    <property type="protein sequence ID" value="HCO69958.1"/>
    <property type="molecule type" value="Genomic_DNA"/>
</dbReference>
<protein>
    <recommendedName>
        <fullName evidence="1">HTH cro/C1-type domain-containing protein</fullName>
    </recommendedName>
</protein>
<dbReference type="Proteomes" id="UP000264215">
    <property type="component" value="Unassembled WGS sequence"/>
</dbReference>
<sequence length="338" mass="38262">MICPECGREMRLFKEESIESFKGSQVRLSYDVYRCDECGNSYVDARSLDEAWKKIWDNYEKTNCIPSPADLRKARENLNLTQEEIALLMGRTKSLVSKLEDGSRALSDKLLESYTNYIMPGGEDFLSFVNAAAVQGRISPDDRDRIVGKTSIGNESRLSLRERMIIEAHGNTETLLNGFKVFSGRTLSAVVGRFLSEIGPLDHMKLFKLLFYSDSLSFERRGMSITGLRYIANHYGPTPVEYEDVVSYLKEAGVVEEGRKPFVIVKGTATTDHLPAEEEEIIETIVKRYGFLTSKKLSSLSHEEPCWKETGEKKVIRYCKGMIGNQSRLNEQMNGPDS</sequence>
<dbReference type="CDD" id="cd00093">
    <property type="entry name" value="HTH_XRE"/>
    <property type="match status" value="1"/>
</dbReference>
<dbReference type="AlphaFoldDB" id="A0A3D3TLC1"/>